<dbReference type="SUPFAM" id="SSF52821">
    <property type="entry name" value="Rhodanese/Cell cycle control phosphatase"/>
    <property type="match status" value="2"/>
</dbReference>
<dbReference type="eggNOG" id="COG2897">
    <property type="taxonomic scope" value="Bacteria"/>
</dbReference>
<keyword evidence="6" id="KW-1185">Reference proteome</keyword>
<sequence>MSTFMSVTEVNQAVHAGKGYTVLASIWEKDSEGGYLSYRSQHIPTAQFCDPSAALTGLPGSAGGRNPLPALSDVQRSLEFWGVRNGRPVIVYDQGHGLFAARAWWILRWAGLTDVRIMDGGLAAWEAAGFDVVGGPGNISMESNAVAVEGSMRVATLDDVKKHTGPLVDTRQPNRYAGKRERFDLKAGHIPGAVNVPVEELFNEDRTVKTPSEILERFAAEGINSAQNMIIYSGSGNHSALAIAAMESAGLSGAAHYVGGWSQWSADKHNPVERSE</sequence>
<organism evidence="5 6">
    <name type="scientific">Corynebacterium doosanense CAU 212 = DSM 45436</name>
    <dbReference type="NCBI Taxonomy" id="558173"/>
    <lineage>
        <taxon>Bacteria</taxon>
        <taxon>Bacillati</taxon>
        <taxon>Actinomycetota</taxon>
        <taxon>Actinomycetes</taxon>
        <taxon>Mycobacteriales</taxon>
        <taxon>Corynebacteriaceae</taxon>
        <taxon>Corynebacterium</taxon>
    </lineage>
</organism>
<dbReference type="OrthoDB" id="9770030at2"/>
<feature type="domain" description="Rhodanese" evidence="4">
    <location>
        <begin position="161"/>
        <end position="273"/>
    </location>
</feature>
<evidence type="ECO:0000259" key="4">
    <source>
        <dbReference type="PROSITE" id="PS50206"/>
    </source>
</evidence>
<dbReference type="Gene3D" id="3.40.250.10">
    <property type="entry name" value="Rhodanese-like domain"/>
    <property type="match status" value="2"/>
</dbReference>
<evidence type="ECO:0000313" key="5">
    <source>
        <dbReference type="EMBL" id="AIT61917.1"/>
    </source>
</evidence>
<dbReference type="SMART" id="SM00450">
    <property type="entry name" value="RHOD"/>
    <property type="match status" value="2"/>
</dbReference>
<dbReference type="AlphaFoldDB" id="A0A097IIF3"/>
<reference evidence="5 6" key="1">
    <citation type="submission" date="2013-09" db="EMBL/GenBank/DDBJ databases">
        <title>Complete genome sequence of Corynebacterium doosanense CAU 212(T) (=DSM 45436(T)), isolated from activated sludge.</title>
        <authorList>
            <person name="Schaffert L."/>
            <person name="Albersmeier A."/>
            <person name="Kalinowski J."/>
            <person name="Ruckert C."/>
        </authorList>
    </citation>
    <scope>NUCLEOTIDE SEQUENCE [LARGE SCALE GENOMIC DNA]</scope>
    <source>
        <strain evidence="5 6">CAU 212</strain>
    </source>
</reference>
<dbReference type="InterPro" id="IPR036873">
    <property type="entry name" value="Rhodanese-like_dom_sf"/>
</dbReference>
<dbReference type="GO" id="GO:0004792">
    <property type="term" value="F:thiosulfate-cyanide sulfurtransferase activity"/>
    <property type="evidence" value="ECO:0007669"/>
    <property type="project" value="UniProtKB-EC"/>
</dbReference>
<dbReference type="RefSeq" id="WP_018022143.1">
    <property type="nucleotide sequence ID" value="NZ_AQUX01000005.1"/>
</dbReference>
<keyword evidence="5" id="KW-0808">Transferase</keyword>
<dbReference type="Pfam" id="PF00581">
    <property type="entry name" value="Rhodanese"/>
    <property type="match status" value="2"/>
</dbReference>
<protein>
    <recommendedName>
        <fullName evidence="1">thiosulfate sulfurtransferase</fullName>
        <ecNumber evidence="1">2.8.1.1</ecNumber>
    </recommendedName>
</protein>
<evidence type="ECO:0000256" key="2">
    <source>
        <dbReference type="ARBA" id="ARBA00022737"/>
    </source>
</evidence>
<proteinExistence type="predicted"/>
<dbReference type="EMBL" id="CP006764">
    <property type="protein sequence ID" value="AIT61917.1"/>
    <property type="molecule type" value="Genomic_DNA"/>
</dbReference>
<accession>A0A097IIF3</accession>
<dbReference type="PROSITE" id="PS50206">
    <property type="entry name" value="RHODANESE_3"/>
    <property type="match status" value="2"/>
</dbReference>
<dbReference type="CDD" id="cd01449">
    <property type="entry name" value="TST_Repeat_2"/>
    <property type="match status" value="1"/>
</dbReference>
<dbReference type="CDD" id="cd01448">
    <property type="entry name" value="TST_Repeat_1"/>
    <property type="match status" value="1"/>
</dbReference>
<dbReference type="InterPro" id="IPR051126">
    <property type="entry name" value="Thiosulfate_sulfurtransferase"/>
</dbReference>
<dbReference type="InterPro" id="IPR001763">
    <property type="entry name" value="Rhodanese-like_dom"/>
</dbReference>
<gene>
    <name evidence="5" type="ORF">CDOO_12115</name>
</gene>
<comment type="catalytic activity">
    <reaction evidence="3">
        <text>thiosulfate + hydrogen cyanide = thiocyanate + sulfite + 2 H(+)</text>
        <dbReference type="Rhea" id="RHEA:16881"/>
        <dbReference type="ChEBI" id="CHEBI:15378"/>
        <dbReference type="ChEBI" id="CHEBI:17359"/>
        <dbReference type="ChEBI" id="CHEBI:18022"/>
        <dbReference type="ChEBI" id="CHEBI:18407"/>
        <dbReference type="ChEBI" id="CHEBI:33542"/>
        <dbReference type="EC" id="2.8.1.1"/>
    </reaction>
</comment>
<evidence type="ECO:0000256" key="3">
    <source>
        <dbReference type="ARBA" id="ARBA00047549"/>
    </source>
</evidence>
<dbReference type="PANTHER" id="PTHR43855:SF1">
    <property type="entry name" value="THIOSULFATE SULFURTRANSFERASE"/>
    <property type="match status" value="1"/>
</dbReference>
<evidence type="ECO:0000313" key="6">
    <source>
        <dbReference type="Proteomes" id="UP000029914"/>
    </source>
</evidence>
<evidence type="ECO:0000256" key="1">
    <source>
        <dbReference type="ARBA" id="ARBA00012245"/>
    </source>
</evidence>
<name>A0A097IIF3_9CORY</name>
<dbReference type="PANTHER" id="PTHR43855">
    <property type="entry name" value="THIOSULFATE SULFURTRANSFERASE"/>
    <property type="match status" value="1"/>
</dbReference>
<dbReference type="KEGG" id="cdo:CDOO_12115"/>
<dbReference type="EC" id="2.8.1.1" evidence="1"/>
<dbReference type="STRING" id="558173.CDOO_12115"/>
<feature type="domain" description="Rhodanese" evidence="4">
    <location>
        <begin position="40"/>
        <end position="134"/>
    </location>
</feature>
<dbReference type="Proteomes" id="UP000029914">
    <property type="component" value="Chromosome"/>
</dbReference>
<keyword evidence="2" id="KW-0677">Repeat</keyword>
<dbReference type="HOGENOM" id="CLU_031618_0_1_11"/>